<organism evidence="7 8">
    <name type="scientific">Limnoglobus roseus</name>
    <dbReference type="NCBI Taxonomy" id="2598579"/>
    <lineage>
        <taxon>Bacteria</taxon>
        <taxon>Pseudomonadati</taxon>
        <taxon>Planctomycetota</taxon>
        <taxon>Planctomycetia</taxon>
        <taxon>Gemmatales</taxon>
        <taxon>Gemmataceae</taxon>
        <taxon>Limnoglobus</taxon>
    </lineage>
</organism>
<evidence type="ECO:0000256" key="6">
    <source>
        <dbReference type="ARBA" id="ARBA00023180"/>
    </source>
</evidence>
<dbReference type="InterPro" id="IPR003154">
    <property type="entry name" value="S1/P1nuclease"/>
</dbReference>
<dbReference type="EMBL" id="CP042425">
    <property type="protein sequence ID" value="QEL19573.1"/>
    <property type="molecule type" value="Genomic_DNA"/>
</dbReference>
<keyword evidence="8" id="KW-1185">Reference proteome</keyword>
<keyword evidence="1" id="KW-0540">Nuclease</keyword>
<dbReference type="AlphaFoldDB" id="A0A5C1AN80"/>
<keyword evidence="4" id="KW-0378">Hydrolase</keyword>
<dbReference type="CDD" id="cd11010">
    <property type="entry name" value="S1-P1_nuclease"/>
    <property type="match status" value="1"/>
</dbReference>
<keyword evidence="5" id="KW-1015">Disulfide bond</keyword>
<keyword evidence="3" id="KW-0255">Endonuclease</keyword>
<dbReference type="Pfam" id="PF02265">
    <property type="entry name" value="S1-P1_nuclease"/>
    <property type="match status" value="1"/>
</dbReference>
<protein>
    <recommendedName>
        <fullName evidence="9">S1/P1 Nuclease</fullName>
    </recommendedName>
</protein>
<dbReference type="Gene3D" id="1.10.575.10">
    <property type="entry name" value="P1 Nuclease"/>
    <property type="match status" value="1"/>
</dbReference>
<evidence type="ECO:0000256" key="4">
    <source>
        <dbReference type="ARBA" id="ARBA00022801"/>
    </source>
</evidence>
<dbReference type="SUPFAM" id="SSF48537">
    <property type="entry name" value="Phospholipase C/P1 nuclease"/>
    <property type="match status" value="1"/>
</dbReference>
<keyword evidence="2" id="KW-0479">Metal-binding</keyword>
<dbReference type="GO" id="GO:0046872">
    <property type="term" value="F:metal ion binding"/>
    <property type="evidence" value="ECO:0007669"/>
    <property type="project" value="UniProtKB-KW"/>
</dbReference>
<evidence type="ECO:0000256" key="1">
    <source>
        <dbReference type="ARBA" id="ARBA00022722"/>
    </source>
</evidence>
<dbReference type="KEGG" id="lrs:PX52LOC_06649"/>
<gene>
    <name evidence="7" type="ORF">PX52LOC_06649</name>
</gene>
<dbReference type="PANTHER" id="PTHR33146">
    <property type="entry name" value="ENDONUCLEASE 4"/>
    <property type="match status" value="1"/>
</dbReference>
<dbReference type="GO" id="GO:0006308">
    <property type="term" value="P:DNA catabolic process"/>
    <property type="evidence" value="ECO:0007669"/>
    <property type="project" value="InterPro"/>
</dbReference>
<reference evidence="8" key="1">
    <citation type="submission" date="2019-08" db="EMBL/GenBank/DDBJ databases">
        <title>Limnoglobus roseus gen. nov., sp. nov., a novel freshwater planctomycete with a giant genome from the family Gemmataceae.</title>
        <authorList>
            <person name="Kulichevskaya I.S."/>
            <person name="Naumoff D.G."/>
            <person name="Miroshnikov K."/>
            <person name="Ivanova A."/>
            <person name="Philippov D.A."/>
            <person name="Hakobyan A."/>
            <person name="Rijpstra I.C."/>
            <person name="Sinninghe Damste J.S."/>
            <person name="Liesack W."/>
            <person name="Dedysh S.N."/>
        </authorList>
    </citation>
    <scope>NUCLEOTIDE SEQUENCE [LARGE SCALE GENOMIC DNA]</scope>
    <source>
        <strain evidence="8">PX52</strain>
    </source>
</reference>
<sequence length="311" mass="34110">MTASFARTRSRTRHSPTARSMKAGWLFLTVVLGTASLTTPARAWGPDGHQIVARIAELHLSADAKAELAALLPDAGLSDSNHISDTRLASFADFVRHNSHFPQYAQSGPWHFVDIPISPDGPVAYDPQKHCKDGQCVLEQIEGFQKVLADKTQPKKKRQEALVFLVHFVGDMSQPLHCATRNDRGGNDVKVHYLGQSGNHLNLHSVWDDNLVRENMASFDAIKAANQMNEAITDADVAEWQGKTTKDWMLESYELARTSAYRVTPNGEFLATTGTVNLGSDYVKANAKVAGSQLRKGGVRLAKVLNDALKP</sequence>
<dbReference type="InterPro" id="IPR008947">
    <property type="entry name" value="PLipase_C/P1_nuclease_dom_sf"/>
</dbReference>
<evidence type="ECO:0000256" key="2">
    <source>
        <dbReference type="ARBA" id="ARBA00022723"/>
    </source>
</evidence>
<proteinExistence type="predicted"/>
<evidence type="ECO:0008006" key="9">
    <source>
        <dbReference type="Google" id="ProtNLM"/>
    </source>
</evidence>
<dbReference type="GO" id="GO:0003676">
    <property type="term" value="F:nucleic acid binding"/>
    <property type="evidence" value="ECO:0007669"/>
    <property type="project" value="InterPro"/>
</dbReference>
<dbReference type="PANTHER" id="PTHR33146:SF26">
    <property type="entry name" value="ENDONUCLEASE 4"/>
    <property type="match status" value="1"/>
</dbReference>
<evidence type="ECO:0000313" key="8">
    <source>
        <dbReference type="Proteomes" id="UP000324974"/>
    </source>
</evidence>
<dbReference type="Proteomes" id="UP000324974">
    <property type="component" value="Chromosome"/>
</dbReference>
<name>A0A5C1AN80_9BACT</name>
<dbReference type="GO" id="GO:0004519">
    <property type="term" value="F:endonuclease activity"/>
    <property type="evidence" value="ECO:0007669"/>
    <property type="project" value="UniProtKB-KW"/>
</dbReference>
<keyword evidence="6" id="KW-0325">Glycoprotein</keyword>
<evidence type="ECO:0000313" key="7">
    <source>
        <dbReference type="EMBL" id="QEL19573.1"/>
    </source>
</evidence>
<dbReference type="GO" id="GO:0016788">
    <property type="term" value="F:hydrolase activity, acting on ester bonds"/>
    <property type="evidence" value="ECO:0007669"/>
    <property type="project" value="InterPro"/>
</dbReference>
<evidence type="ECO:0000256" key="3">
    <source>
        <dbReference type="ARBA" id="ARBA00022759"/>
    </source>
</evidence>
<accession>A0A5C1AN80</accession>
<evidence type="ECO:0000256" key="5">
    <source>
        <dbReference type="ARBA" id="ARBA00023157"/>
    </source>
</evidence>
<dbReference type="OrthoDB" id="267579at2"/>